<dbReference type="PANTHER" id="PTHR13322">
    <property type="entry name" value="C1ORF73 PROTEIN"/>
    <property type="match status" value="1"/>
</dbReference>
<evidence type="ECO:0000313" key="4">
    <source>
        <dbReference type="Proteomes" id="UP000838756"/>
    </source>
</evidence>
<comment type="caution">
    <text evidence="3">The sequence shown here is derived from an EMBL/GenBank/DDBJ whole genome shotgun (WGS) entry which is preliminary data.</text>
</comment>
<dbReference type="PANTHER" id="PTHR13322:SF2">
    <property type="entry name" value="INTEGRATOR COMPLEX SUBUNIT 7"/>
    <property type="match status" value="1"/>
</dbReference>
<accession>A0A8S4RHF7</accession>
<dbReference type="Pfam" id="PF24436">
    <property type="entry name" value="INTS7_N"/>
    <property type="match status" value="1"/>
</dbReference>
<name>A0A8S4RHF7_9NEOP</name>
<dbReference type="SUPFAM" id="SSF48371">
    <property type="entry name" value="ARM repeat"/>
    <property type="match status" value="1"/>
</dbReference>
<proteinExistence type="inferred from homology"/>
<organism evidence="3 4">
    <name type="scientific">Pararge aegeria aegeria</name>
    <dbReference type="NCBI Taxonomy" id="348720"/>
    <lineage>
        <taxon>Eukaryota</taxon>
        <taxon>Metazoa</taxon>
        <taxon>Ecdysozoa</taxon>
        <taxon>Arthropoda</taxon>
        <taxon>Hexapoda</taxon>
        <taxon>Insecta</taxon>
        <taxon>Pterygota</taxon>
        <taxon>Neoptera</taxon>
        <taxon>Endopterygota</taxon>
        <taxon>Lepidoptera</taxon>
        <taxon>Glossata</taxon>
        <taxon>Ditrysia</taxon>
        <taxon>Papilionoidea</taxon>
        <taxon>Nymphalidae</taxon>
        <taxon>Satyrinae</taxon>
        <taxon>Satyrini</taxon>
        <taxon>Parargina</taxon>
        <taxon>Pararge</taxon>
    </lineage>
</organism>
<evidence type="ECO:0000313" key="3">
    <source>
        <dbReference type="EMBL" id="CAH2235715.1"/>
    </source>
</evidence>
<keyword evidence="4" id="KW-1185">Reference proteome</keyword>
<dbReference type="AlphaFoldDB" id="A0A8S4RHF7"/>
<dbReference type="InterPro" id="IPR056516">
    <property type="entry name" value="INTS7_N"/>
</dbReference>
<feature type="non-terminal residue" evidence="3">
    <location>
        <position position="1"/>
    </location>
</feature>
<dbReference type="GO" id="GO:0032039">
    <property type="term" value="C:integrator complex"/>
    <property type="evidence" value="ECO:0007669"/>
    <property type="project" value="InterPro"/>
</dbReference>
<dbReference type="Gene3D" id="1.25.10.10">
    <property type="entry name" value="Leucine-rich Repeat Variant"/>
    <property type="match status" value="1"/>
</dbReference>
<dbReference type="Proteomes" id="UP000838756">
    <property type="component" value="Unassembled WGS sequence"/>
</dbReference>
<feature type="domain" description="Integrator complex subunit 7 N-terminal" evidence="2">
    <location>
        <begin position="3"/>
        <end position="203"/>
    </location>
</feature>
<dbReference type="InterPro" id="IPR011989">
    <property type="entry name" value="ARM-like"/>
</dbReference>
<sequence>VRAQGVLKLLRSLLERFPSSSSVRAAITALTAIAADTVVHVPDQVELLLSIAMNDARSVVRRSSLLGLKKLAEHAALWPAECIQDLVHAATGTQDPEHTMLCLQVMQILVRCPAVCTSAGSPVGTSPSALRQFCSDAALSVDLQQAAIAADVLTRIVVHCYEECLPVEGADLMLALESLVIATGIPNGQNNIKPLRIALRCLV</sequence>
<dbReference type="InterPro" id="IPR033060">
    <property type="entry name" value="INTS7"/>
</dbReference>
<evidence type="ECO:0000256" key="1">
    <source>
        <dbReference type="ARBA" id="ARBA00008565"/>
    </source>
</evidence>
<reference evidence="3" key="1">
    <citation type="submission" date="2022-03" db="EMBL/GenBank/DDBJ databases">
        <authorList>
            <person name="Lindestad O."/>
        </authorList>
    </citation>
    <scope>NUCLEOTIDE SEQUENCE</scope>
</reference>
<dbReference type="GO" id="GO:0034472">
    <property type="term" value="P:snRNA 3'-end processing"/>
    <property type="evidence" value="ECO:0007669"/>
    <property type="project" value="TreeGrafter"/>
</dbReference>
<comment type="similarity">
    <text evidence="1">Belongs to the Integrator subunit 7 family.</text>
</comment>
<evidence type="ECO:0000259" key="2">
    <source>
        <dbReference type="Pfam" id="PF24436"/>
    </source>
</evidence>
<dbReference type="InterPro" id="IPR016024">
    <property type="entry name" value="ARM-type_fold"/>
</dbReference>
<gene>
    <name evidence="3" type="primary">jg6596</name>
    <name evidence="3" type="ORF">PAEG_LOCUS13328</name>
</gene>
<protein>
    <submittedName>
        <fullName evidence="3">Jg6596 protein</fullName>
    </submittedName>
</protein>
<dbReference type="OrthoDB" id="1921953at2759"/>
<dbReference type="EMBL" id="CAKXAJ010025150">
    <property type="protein sequence ID" value="CAH2235715.1"/>
    <property type="molecule type" value="Genomic_DNA"/>
</dbReference>